<keyword evidence="4" id="KW-1185">Reference proteome</keyword>
<dbReference type="REBASE" id="185745">
    <property type="entry name" value="S.TatDOK14II"/>
</dbReference>
<dbReference type="GO" id="GO:0003677">
    <property type="term" value="F:DNA binding"/>
    <property type="evidence" value="ECO:0007669"/>
    <property type="project" value="UniProtKB-KW"/>
</dbReference>
<evidence type="ECO:0000256" key="1">
    <source>
        <dbReference type="ARBA" id="ARBA00022747"/>
    </source>
</evidence>
<gene>
    <name evidence="3" type="ORF">BWR18_12635</name>
</gene>
<sequence>MSYATYTERTDAIAPWIDNIPSHWSEKPLFAIAREKQAKNIGMKEDNLLSLSYGRIKRKDINTSDGLLPASYETYQIVEADNVVFRLTDLQNDKRSLRSAICSERGIITSAYVAVEPTGINPALFNYLMRAYDVQKVFYSMGGGMRQSLGFDDLRRLPIVAPDLEEQTAIVGYLDRETVRIDGLIEKKTRFIALLNDKEKAAISRFVRAGIDPNANMIDSGVEWRGKVPAHWTRGRMKNHFKQVKRQGYDDLTVLSVYREFGVIEKSSRTDNINKTPEDLSKYQLVEPNDLAINKMKAWQGSMGVSALRGITSPDYVVMTPVGEHNPRYMHHYLRARPMPWVYRLISNGIRTDQWRMEPEKFLELPVFLPPLEEQQRIADRIDLELERIRGLIAKTDRSIALLREKRAALITAAVTGKIDVRHMA</sequence>
<keyword evidence="2" id="KW-0238">DNA-binding</keyword>
<dbReference type="Gene3D" id="3.90.220.20">
    <property type="entry name" value="DNA methylase specificity domains"/>
    <property type="match status" value="2"/>
</dbReference>
<dbReference type="InterPro" id="IPR044946">
    <property type="entry name" value="Restrct_endonuc_typeI_TRD_sf"/>
</dbReference>
<evidence type="ECO:0008006" key="5">
    <source>
        <dbReference type="Google" id="ProtNLM"/>
    </source>
</evidence>
<reference evidence="3 4" key="1">
    <citation type="submission" date="2017-01" db="EMBL/GenBank/DDBJ databases">
        <title>Complete genome of Tateyamaria omphalii DOK1-4 isolated from seawater in Dokdo.</title>
        <authorList>
            <person name="Kim J.H."/>
            <person name="Chi W.-J."/>
        </authorList>
    </citation>
    <scope>NUCLEOTIDE SEQUENCE [LARGE SCALE GENOMIC DNA]</scope>
    <source>
        <strain evidence="3 4">DOK1-4</strain>
    </source>
</reference>
<dbReference type="PANTHER" id="PTHR30408:SF12">
    <property type="entry name" value="TYPE I RESTRICTION ENZYME MJAVIII SPECIFICITY SUBUNIT"/>
    <property type="match status" value="1"/>
</dbReference>
<dbReference type="EMBL" id="CP019312">
    <property type="protein sequence ID" value="APX12429.1"/>
    <property type="molecule type" value="Genomic_DNA"/>
</dbReference>
<accession>A0A1P8MWY0</accession>
<dbReference type="OrthoDB" id="512700at2"/>
<dbReference type="KEGG" id="tom:BWR18_12635"/>
<evidence type="ECO:0000256" key="2">
    <source>
        <dbReference type="ARBA" id="ARBA00023125"/>
    </source>
</evidence>
<evidence type="ECO:0000313" key="3">
    <source>
        <dbReference type="EMBL" id="APX12429.1"/>
    </source>
</evidence>
<protein>
    <recommendedName>
        <fullName evidence="5">Type I restriction modification DNA specificity domain-containing protein</fullName>
    </recommendedName>
</protein>
<dbReference type="STRING" id="299262.BWR18_12635"/>
<evidence type="ECO:0000313" key="4">
    <source>
        <dbReference type="Proteomes" id="UP000186336"/>
    </source>
</evidence>
<dbReference type="PANTHER" id="PTHR30408">
    <property type="entry name" value="TYPE-1 RESTRICTION ENZYME ECOKI SPECIFICITY PROTEIN"/>
    <property type="match status" value="1"/>
</dbReference>
<keyword evidence="1" id="KW-0680">Restriction system</keyword>
<dbReference type="Proteomes" id="UP000186336">
    <property type="component" value="Chromosome"/>
</dbReference>
<organism evidence="3 4">
    <name type="scientific">Tateyamaria omphalii</name>
    <dbReference type="NCBI Taxonomy" id="299262"/>
    <lineage>
        <taxon>Bacteria</taxon>
        <taxon>Pseudomonadati</taxon>
        <taxon>Pseudomonadota</taxon>
        <taxon>Alphaproteobacteria</taxon>
        <taxon>Rhodobacterales</taxon>
        <taxon>Roseobacteraceae</taxon>
        <taxon>Tateyamaria</taxon>
    </lineage>
</organism>
<proteinExistence type="predicted"/>
<dbReference type="InterPro" id="IPR052021">
    <property type="entry name" value="Type-I_RS_S_subunit"/>
</dbReference>
<dbReference type="AlphaFoldDB" id="A0A1P8MWY0"/>
<dbReference type="RefSeq" id="WP_076628715.1">
    <property type="nucleotide sequence ID" value="NZ_CP019312.1"/>
</dbReference>
<dbReference type="GO" id="GO:0009307">
    <property type="term" value="P:DNA restriction-modification system"/>
    <property type="evidence" value="ECO:0007669"/>
    <property type="project" value="UniProtKB-KW"/>
</dbReference>
<name>A0A1P8MWY0_9RHOB</name>
<dbReference type="SUPFAM" id="SSF116734">
    <property type="entry name" value="DNA methylase specificity domain"/>
    <property type="match status" value="2"/>
</dbReference>